<keyword evidence="10 14" id="KW-0407">Ion channel</keyword>
<evidence type="ECO:0000256" key="8">
    <source>
        <dbReference type="ARBA" id="ARBA00023065"/>
    </source>
</evidence>
<name>A0AAJ1TKL4_9BACL</name>
<comment type="catalytic activity">
    <reaction evidence="12">
        <text>fluoride(in) = fluoride(out)</text>
        <dbReference type="Rhea" id="RHEA:76159"/>
        <dbReference type="ChEBI" id="CHEBI:17051"/>
    </reaction>
    <physiologicalReaction direction="left-to-right" evidence="12">
        <dbReference type="Rhea" id="RHEA:76160"/>
    </physiologicalReaction>
</comment>
<organism evidence="15 16">
    <name type="scientific">Croceifilum oryzae</name>
    <dbReference type="NCBI Taxonomy" id="1553429"/>
    <lineage>
        <taxon>Bacteria</taxon>
        <taxon>Bacillati</taxon>
        <taxon>Bacillota</taxon>
        <taxon>Bacilli</taxon>
        <taxon>Bacillales</taxon>
        <taxon>Thermoactinomycetaceae</taxon>
        <taxon>Croceifilum</taxon>
    </lineage>
</organism>
<keyword evidence="6 14" id="KW-1133">Transmembrane helix</keyword>
<evidence type="ECO:0000256" key="2">
    <source>
        <dbReference type="ARBA" id="ARBA00022448"/>
    </source>
</evidence>
<dbReference type="EMBL" id="JAUSUV010000014">
    <property type="protein sequence ID" value="MDQ0418597.1"/>
    <property type="molecule type" value="Genomic_DNA"/>
</dbReference>
<evidence type="ECO:0000256" key="14">
    <source>
        <dbReference type="HAMAP-Rule" id="MF_00454"/>
    </source>
</evidence>
<dbReference type="NCBIfam" id="TIGR00494">
    <property type="entry name" value="crcB"/>
    <property type="match status" value="1"/>
</dbReference>
<feature type="binding site" evidence="14">
    <location>
        <position position="73"/>
    </location>
    <ligand>
        <name>Na(+)</name>
        <dbReference type="ChEBI" id="CHEBI:29101"/>
        <note>structural</note>
    </ligand>
</feature>
<feature type="transmembrane region" description="Helical" evidence="14">
    <location>
        <begin position="34"/>
        <end position="54"/>
    </location>
</feature>
<keyword evidence="16" id="KW-1185">Reference proteome</keyword>
<proteinExistence type="inferred from homology"/>
<protein>
    <recommendedName>
        <fullName evidence="14">Fluoride-specific ion channel FluC</fullName>
    </recommendedName>
</protein>
<evidence type="ECO:0000256" key="3">
    <source>
        <dbReference type="ARBA" id="ARBA00022475"/>
    </source>
</evidence>
<evidence type="ECO:0000256" key="5">
    <source>
        <dbReference type="ARBA" id="ARBA00022723"/>
    </source>
</evidence>
<dbReference type="AlphaFoldDB" id="A0AAJ1TKL4"/>
<evidence type="ECO:0000256" key="12">
    <source>
        <dbReference type="ARBA" id="ARBA00035585"/>
    </source>
</evidence>
<keyword evidence="3 14" id="KW-1003">Cell membrane</keyword>
<evidence type="ECO:0000256" key="1">
    <source>
        <dbReference type="ARBA" id="ARBA00004651"/>
    </source>
</evidence>
<feature type="transmembrane region" description="Helical" evidence="14">
    <location>
        <begin position="94"/>
        <end position="115"/>
    </location>
</feature>
<evidence type="ECO:0000256" key="4">
    <source>
        <dbReference type="ARBA" id="ARBA00022692"/>
    </source>
</evidence>
<dbReference type="HAMAP" id="MF_00454">
    <property type="entry name" value="FluC"/>
    <property type="match status" value="1"/>
</dbReference>
<comment type="activity regulation">
    <text evidence="14">Na(+) is not transported, but it plays an essential structural role and its presence is essential for fluoride channel function.</text>
</comment>
<keyword evidence="8 14" id="KW-0406">Ion transport</keyword>
<feature type="transmembrane region" description="Helical" evidence="14">
    <location>
        <begin position="60"/>
        <end position="82"/>
    </location>
</feature>
<dbReference type="Pfam" id="PF02537">
    <property type="entry name" value="CRCB"/>
    <property type="match status" value="1"/>
</dbReference>
<comment type="subcellular location">
    <subcellularLocation>
        <location evidence="1 14">Cell membrane</location>
        <topology evidence="1 14">Multi-pass membrane protein</topology>
    </subcellularLocation>
</comment>
<feature type="transmembrane region" description="Helical" evidence="14">
    <location>
        <begin position="6"/>
        <end position="22"/>
    </location>
</feature>
<gene>
    <name evidence="14" type="primary">fluC</name>
    <name evidence="14" type="synonym">crcB</name>
    <name evidence="15" type="ORF">J2Z48_002800</name>
</gene>
<dbReference type="GO" id="GO:0046872">
    <property type="term" value="F:metal ion binding"/>
    <property type="evidence" value="ECO:0007669"/>
    <property type="project" value="UniProtKB-KW"/>
</dbReference>
<comment type="similarity">
    <text evidence="11 14">Belongs to the fluoride channel Fluc/FEX (TC 1.A.43) family.</text>
</comment>
<evidence type="ECO:0000256" key="9">
    <source>
        <dbReference type="ARBA" id="ARBA00023136"/>
    </source>
</evidence>
<keyword evidence="9 14" id="KW-0472">Membrane</keyword>
<comment type="caution">
    <text evidence="15">The sequence shown here is derived from an EMBL/GenBank/DDBJ whole genome shotgun (WGS) entry which is preliminary data.</text>
</comment>
<dbReference type="GO" id="GO:0140114">
    <property type="term" value="P:cellular detoxification of fluoride"/>
    <property type="evidence" value="ECO:0007669"/>
    <property type="project" value="UniProtKB-UniRule"/>
</dbReference>
<dbReference type="Proteomes" id="UP001238450">
    <property type="component" value="Unassembled WGS sequence"/>
</dbReference>
<evidence type="ECO:0000256" key="10">
    <source>
        <dbReference type="ARBA" id="ARBA00023303"/>
    </source>
</evidence>
<evidence type="ECO:0000256" key="7">
    <source>
        <dbReference type="ARBA" id="ARBA00023053"/>
    </source>
</evidence>
<comment type="function">
    <text evidence="13 14">Fluoride-specific ion channel. Important for reducing fluoride concentration in the cell, thus reducing its toxicity.</text>
</comment>
<keyword evidence="4 14" id="KW-0812">Transmembrane</keyword>
<keyword evidence="2 14" id="KW-0813">Transport</keyword>
<accession>A0AAJ1TKL4</accession>
<evidence type="ECO:0000256" key="6">
    <source>
        <dbReference type="ARBA" id="ARBA00022989"/>
    </source>
</evidence>
<keyword evidence="7 14" id="KW-0915">Sodium</keyword>
<keyword evidence="5 14" id="KW-0479">Metal-binding</keyword>
<dbReference type="PANTHER" id="PTHR28259:SF16">
    <property type="entry name" value="FLUORIDE-SPECIFIC ION CHANNEL FLUC 2"/>
    <property type="match status" value="1"/>
</dbReference>
<dbReference type="GO" id="GO:0005886">
    <property type="term" value="C:plasma membrane"/>
    <property type="evidence" value="ECO:0007669"/>
    <property type="project" value="UniProtKB-SubCell"/>
</dbReference>
<dbReference type="PANTHER" id="PTHR28259">
    <property type="entry name" value="FLUORIDE EXPORT PROTEIN 1-RELATED"/>
    <property type="match status" value="1"/>
</dbReference>
<evidence type="ECO:0000313" key="15">
    <source>
        <dbReference type="EMBL" id="MDQ0418597.1"/>
    </source>
</evidence>
<sequence>MMINSLLVGVGGFLGAISRFWISQRMNKPMPRFPYGTFTINLLGAFLLGLASGMRLSEPWILLVGTGFLGAFTTFSTLHWESEQLRKSGKWEKFLWYLGMSYTIGIFLAFVGYWVGQTWY</sequence>
<feature type="binding site" evidence="14">
    <location>
        <position position="70"/>
    </location>
    <ligand>
        <name>Na(+)</name>
        <dbReference type="ChEBI" id="CHEBI:29101"/>
        <note>structural</note>
    </ligand>
</feature>
<evidence type="ECO:0000313" key="16">
    <source>
        <dbReference type="Proteomes" id="UP001238450"/>
    </source>
</evidence>
<dbReference type="InterPro" id="IPR003691">
    <property type="entry name" value="FluC"/>
</dbReference>
<evidence type="ECO:0000256" key="11">
    <source>
        <dbReference type="ARBA" id="ARBA00035120"/>
    </source>
</evidence>
<dbReference type="GO" id="GO:0062054">
    <property type="term" value="F:fluoride channel activity"/>
    <property type="evidence" value="ECO:0007669"/>
    <property type="project" value="UniProtKB-UniRule"/>
</dbReference>
<reference evidence="15 16" key="1">
    <citation type="submission" date="2023-07" db="EMBL/GenBank/DDBJ databases">
        <title>Genomic Encyclopedia of Type Strains, Phase IV (KMG-IV): sequencing the most valuable type-strain genomes for metagenomic binning, comparative biology and taxonomic classification.</title>
        <authorList>
            <person name="Goeker M."/>
        </authorList>
    </citation>
    <scope>NUCLEOTIDE SEQUENCE [LARGE SCALE GENOMIC DNA]</scope>
    <source>
        <strain evidence="15 16">DSM 46876</strain>
    </source>
</reference>
<evidence type="ECO:0000256" key="13">
    <source>
        <dbReference type="ARBA" id="ARBA00049940"/>
    </source>
</evidence>